<evidence type="ECO:0000313" key="5">
    <source>
        <dbReference type="RefSeq" id="XP_015598785.1"/>
    </source>
</evidence>
<sequence>METLESSRMCRLCGKQSGICINIFDEKENHVRKINAVLPILVHEMDMLPKHMCHRCSYKLEEFHKFYIDCLKTDADLKSQLSWMRKEDFTEDLGVPMVHIENIRIKTEPPEYDIYDLDPISENVNYINSMSSVSYRVNNNSCTDEMHERLGYSNFDSCTRCKCDFDQNNSTDKLLSKEDCGRTKPVYLRENSSRNNCNISDINIPEDTKIQCEIPTEVQGNNNESESCADDRRSNSCTGMATSLKNAVVVNIDKKLRNISATYKLRPGRRSIDCDGNKNKIRIISTLKENKIIRNIKDQDVITNMKQEPPDHLERRILRPRKNIIDYMQTKRRSSKRERDTLSNSTNNEYYLKRHKIHEDTENTSSAQSRINESVMKKEKEDDYENCTTDMHINNRSLFPNKQNCIKNLMKSFDPTTNNVIVKLEQCVPDCVIIDDKKANNSFDIIEQRKSLPNVSKKKLKSEKIAIKRIAKNNKHFAPKHLRSQDAQLRSGKILNYESIPRSTKNSKRNIFNTTKNNAGIKKITVSTKSLTNIKYYCEKCNFKFANKELYKLHACYYD</sequence>
<feature type="binding site" evidence="1">
    <location>
        <position position="13"/>
    </location>
    <ligand>
        <name>Zn(2+)</name>
        <dbReference type="ChEBI" id="CHEBI:29105"/>
    </ligand>
</feature>
<dbReference type="Proteomes" id="UP000694920">
    <property type="component" value="Unplaced"/>
</dbReference>
<feature type="binding site" evidence="1">
    <location>
        <position position="56"/>
    </location>
    <ligand>
        <name>Zn(2+)</name>
        <dbReference type="ChEBI" id="CHEBI:29105"/>
    </ligand>
</feature>
<feature type="domain" description="ZAD" evidence="3">
    <location>
        <begin position="8"/>
        <end position="80"/>
    </location>
</feature>
<evidence type="ECO:0000256" key="1">
    <source>
        <dbReference type="PROSITE-ProRule" id="PRU01263"/>
    </source>
</evidence>
<dbReference type="RefSeq" id="XP_015598785.1">
    <property type="nucleotide sequence ID" value="XM_015743299.1"/>
</dbReference>
<keyword evidence="4" id="KW-1185">Reference proteome</keyword>
<evidence type="ECO:0000256" key="2">
    <source>
        <dbReference type="SAM" id="MobiDB-lite"/>
    </source>
</evidence>
<dbReference type="PROSITE" id="PS51915">
    <property type="entry name" value="ZAD"/>
    <property type="match status" value="1"/>
</dbReference>
<feature type="binding site" evidence="1">
    <location>
        <position position="53"/>
    </location>
    <ligand>
        <name>Zn(2+)</name>
        <dbReference type="ChEBI" id="CHEBI:29105"/>
    </ligand>
</feature>
<dbReference type="Pfam" id="PF07776">
    <property type="entry name" value="zf-AD"/>
    <property type="match status" value="1"/>
</dbReference>
<keyword evidence="1" id="KW-0862">Zinc</keyword>
<dbReference type="SUPFAM" id="SSF57716">
    <property type="entry name" value="Glucocorticoid receptor-like (DNA-binding domain)"/>
    <property type="match status" value="1"/>
</dbReference>
<evidence type="ECO:0000313" key="4">
    <source>
        <dbReference type="Proteomes" id="UP000694920"/>
    </source>
</evidence>
<keyword evidence="1" id="KW-0479">Metal-binding</keyword>
<keyword evidence="1" id="KW-0863">Zinc-finger</keyword>
<proteinExistence type="predicted"/>
<dbReference type="SMART" id="SM00868">
    <property type="entry name" value="zf-AD"/>
    <property type="match status" value="1"/>
</dbReference>
<dbReference type="InterPro" id="IPR012934">
    <property type="entry name" value="Znf_AD"/>
</dbReference>
<feature type="compositionally biased region" description="Polar residues" evidence="2">
    <location>
        <begin position="363"/>
        <end position="372"/>
    </location>
</feature>
<name>A0AAJ7FM93_CEPCN</name>
<dbReference type="GO" id="GO:0008270">
    <property type="term" value="F:zinc ion binding"/>
    <property type="evidence" value="ECO:0007669"/>
    <property type="project" value="UniProtKB-UniRule"/>
</dbReference>
<dbReference type="GO" id="GO:0005634">
    <property type="term" value="C:nucleus"/>
    <property type="evidence" value="ECO:0007669"/>
    <property type="project" value="InterPro"/>
</dbReference>
<dbReference type="KEGG" id="ccin:107269447"/>
<dbReference type="AlphaFoldDB" id="A0AAJ7FM93"/>
<reference evidence="5" key="1">
    <citation type="submission" date="2025-08" db="UniProtKB">
        <authorList>
            <consortium name="RefSeq"/>
        </authorList>
    </citation>
    <scope>IDENTIFICATION</scope>
</reference>
<feature type="region of interest" description="Disordered" evidence="2">
    <location>
        <begin position="359"/>
        <end position="378"/>
    </location>
</feature>
<organism evidence="4 5">
    <name type="scientific">Cephus cinctus</name>
    <name type="common">Wheat stem sawfly</name>
    <dbReference type="NCBI Taxonomy" id="211228"/>
    <lineage>
        <taxon>Eukaryota</taxon>
        <taxon>Metazoa</taxon>
        <taxon>Ecdysozoa</taxon>
        <taxon>Arthropoda</taxon>
        <taxon>Hexapoda</taxon>
        <taxon>Insecta</taxon>
        <taxon>Pterygota</taxon>
        <taxon>Neoptera</taxon>
        <taxon>Endopterygota</taxon>
        <taxon>Hymenoptera</taxon>
        <taxon>Cephoidea</taxon>
        <taxon>Cephidae</taxon>
        <taxon>Cephus</taxon>
    </lineage>
</organism>
<dbReference type="Gene3D" id="3.40.1800.20">
    <property type="match status" value="1"/>
</dbReference>
<evidence type="ECO:0000259" key="3">
    <source>
        <dbReference type="PROSITE" id="PS51915"/>
    </source>
</evidence>
<protein>
    <submittedName>
        <fullName evidence="5">Uncharacterized protein LOC107269447 isoform X1</fullName>
    </submittedName>
</protein>
<accession>A0AAJ7FM93</accession>
<feature type="binding site" evidence="1">
    <location>
        <position position="10"/>
    </location>
    <ligand>
        <name>Zn(2+)</name>
        <dbReference type="ChEBI" id="CHEBI:29105"/>
    </ligand>
</feature>
<dbReference type="GeneID" id="107269447"/>
<gene>
    <name evidence="5" type="primary">LOC107269447</name>
</gene>